<evidence type="ECO:0000256" key="7">
    <source>
        <dbReference type="ARBA" id="ARBA00022975"/>
    </source>
</evidence>
<evidence type="ECO:0000256" key="8">
    <source>
        <dbReference type="ARBA" id="ARBA00048816"/>
    </source>
</evidence>
<comment type="function">
    <text evidence="9">Small subunit of the glutamine-dependent carbamoyl phosphate synthetase (CPSase). CPSase catalyzes the formation of carbamoyl phosphate from the ammonia moiety of glutamine, carbonate, and phosphate donated by ATP, constituting the first step of 2 biosynthetic pathways, one leading to arginine and/or urea and the other to pyrimidine nucleotides. The small subunit (glutamine amidotransferase) binds and cleaves glutamine to supply the large subunit with the substrate ammonia.</text>
</comment>
<feature type="binding site" evidence="9">
    <location>
        <position position="294"/>
    </location>
    <ligand>
        <name>L-glutamine</name>
        <dbReference type="ChEBI" id="CHEBI:58359"/>
    </ligand>
</feature>
<dbReference type="CDD" id="cd01744">
    <property type="entry name" value="GATase1_CPSase"/>
    <property type="match status" value="1"/>
</dbReference>
<comment type="pathway">
    <text evidence="9">Pyrimidine metabolism; UMP biosynthesis via de novo pathway; (S)-dihydroorotate from bicarbonate: step 1/3.</text>
</comment>
<dbReference type="GO" id="GO:0006207">
    <property type="term" value="P:'de novo' pyrimidine nucleobase biosynthetic process"/>
    <property type="evidence" value="ECO:0007669"/>
    <property type="project" value="InterPro"/>
</dbReference>
<dbReference type="PROSITE" id="PS51273">
    <property type="entry name" value="GATASE_TYPE_1"/>
    <property type="match status" value="1"/>
</dbReference>
<dbReference type="UniPathway" id="UPA00070">
    <property type="reaction ID" value="UER00115"/>
</dbReference>
<keyword evidence="3 9" id="KW-0436">Ligase</keyword>
<dbReference type="NCBIfam" id="NF009475">
    <property type="entry name" value="PRK12838.1"/>
    <property type="match status" value="1"/>
</dbReference>
<keyword evidence="4 9" id="KW-0547">Nucleotide-binding</keyword>
<dbReference type="PRINTS" id="PR00097">
    <property type="entry name" value="ANTSNTHASEII"/>
</dbReference>
<dbReference type="HAMAP" id="MF_01209">
    <property type="entry name" value="CPSase_S_chain"/>
    <property type="match status" value="1"/>
</dbReference>
<dbReference type="Proteomes" id="UP000253570">
    <property type="component" value="Unassembled WGS sequence"/>
</dbReference>
<dbReference type="SUPFAM" id="SSF52021">
    <property type="entry name" value="Carbamoyl phosphate synthetase, small subunit N-terminal domain"/>
    <property type="match status" value="1"/>
</dbReference>
<dbReference type="SUPFAM" id="SSF52317">
    <property type="entry name" value="Class I glutamine amidotransferase-like"/>
    <property type="match status" value="1"/>
</dbReference>
<comment type="catalytic activity">
    <reaction evidence="9">
        <text>L-glutamine + H2O = L-glutamate + NH4(+)</text>
        <dbReference type="Rhea" id="RHEA:15889"/>
        <dbReference type="ChEBI" id="CHEBI:15377"/>
        <dbReference type="ChEBI" id="CHEBI:28938"/>
        <dbReference type="ChEBI" id="CHEBI:29985"/>
        <dbReference type="ChEBI" id="CHEBI:58359"/>
    </reaction>
</comment>
<feature type="binding site" evidence="9">
    <location>
        <position position="335"/>
    </location>
    <ligand>
        <name>L-glutamine</name>
        <dbReference type="ChEBI" id="CHEBI:58359"/>
    </ligand>
</feature>
<dbReference type="GO" id="GO:0005524">
    <property type="term" value="F:ATP binding"/>
    <property type="evidence" value="ECO:0007669"/>
    <property type="project" value="UniProtKB-UniRule"/>
</dbReference>
<evidence type="ECO:0000313" key="11">
    <source>
        <dbReference type="EMBL" id="RCL73395.1"/>
    </source>
</evidence>
<sequence>MNNSQIASKKAAVIGSSWVASKKTAVILFSDGSIRYGFGFGAEGISSGEVCFNTSITGYQEIISDPSYAKQIVTFTFPHIGNVGANHEDIETSNLDKKIHIAGVITHSIIKTPSNYRADLTLSEWMSKNRIIGISGIDTRFLTKTIRDKGMMNCVIEYRKTGIFDLENLNKILKKVKNMEGLDLASHATTKETYSSDLKSWEWELGFVKNEKKTKKVALIDYGIKSNIIRMLNTLNCETKIFPADSDIETIMHFQPDGVLLSNGPGDPHATINYSVSLIREIIKKNIPIFGICLGHQILALALGAKTVKMSFGHHGGNHPVLDLNSQKVFITSMNHGFTVDKNTLPDDIIETHTSLFDGSNCGIEVSNKSIFSVQFHPEASPGPQDCYHLFEKFIENMKAYSRKMNNAKKN</sequence>
<dbReference type="GO" id="GO:0006541">
    <property type="term" value="P:glutamine metabolic process"/>
    <property type="evidence" value="ECO:0007669"/>
    <property type="project" value="InterPro"/>
</dbReference>
<feature type="binding site" evidence="9">
    <location>
        <position position="264"/>
    </location>
    <ligand>
        <name>L-glutamine</name>
        <dbReference type="ChEBI" id="CHEBI:58359"/>
    </ligand>
</feature>
<feature type="domain" description="Carbamoyl-phosphate synthase small subunit N-terminal" evidence="10">
    <location>
        <begin position="23"/>
        <end position="157"/>
    </location>
</feature>
<dbReference type="PRINTS" id="PR00096">
    <property type="entry name" value="GATASE"/>
</dbReference>
<keyword evidence="9" id="KW-0028">Amino-acid biosynthesis</keyword>
<dbReference type="InterPro" id="IPR006274">
    <property type="entry name" value="CarbamoylP_synth_ssu"/>
</dbReference>
<dbReference type="InterPro" id="IPR036480">
    <property type="entry name" value="CarbP_synth_ssu_N_sf"/>
</dbReference>
<dbReference type="EMBL" id="QOQD01000007">
    <property type="protein sequence ID" value="RCL73395.1"/>
    <property type="molecule type" value="Genomic_DNA"/>
</dbReference>
<evidence type="ECO:0000256" key="5">
    <source>
        <dbReference type="ARBA" id="ARBA00022840"/>
    </source>
</evidence>
<dbReference type="PANTHER" id="PTHR43418">
    <property type="entry name" value="MULTIFUNCTIONAL TRYPTOPHAN BIOSYNTHESIS PROTEIN-RELATED"/>
    <property type="match status" value="1"/>
</dbReference>
<keyword evidence="9" id="KW-0055">Arginine biosynthesis</keyword>
<reference evidence="11 12" key="1">
    <citation type="journal article" date="2018" name="Microbiome">
        <title>Fine metagenomic profile of the Mediterranean stratified and mixed water columns revealed by assembly and recruitment.</title>
        <authorList>
            <person name="Haro-Moreno J.M."/>
            <person name="Lopez-Perez M."/>
            <person name="De La Torre J.R."/>
            <person name="Picazo A."/>
            <person name="Camacho A."/>
            <person name="Rodriguez-Valera F."/>
        </authorList>
    </citation>
    <scope>NUCLEOTIDE SEQUENCE [LARGE SCALE GENOMIC DNA]</scope>
    <source>
        <strain evidence="11">MED-G57</strain>
    </source>
</reference>
<dbReference type="InterPro" id="IPR050472">
    <property type="entry name" value="Anth_synth/Amidotransfase"/>
</dbReference>
<keyword evidence="6 9" id="KW-0315">Glutamine amidotransferase</keyword>
<dbReference type="InterPro" id="IPR002474">
    <property type="entry name" value="CarbamoylP_synth_ssu_N"/>
</dbReference>
<evidence type="ECO:0000256" key="1">
    <source>
        <dbReference type="ARBA" id="ARBA00005077"/>
    </source>
</evidence>
<comment type="caution">
    <text evidence="11">The sequence shown here is derived from an EMBL/GenBank/DDBJ whole genome shotgun (WGS) entry which is preliminary data.</text>
</comment>
<feature type="active site" description="Nucleophile" evidence="9">
    <location>
        <position position="293"/>
    </location>
</feature>
<dbReference type="Pfam" id="PF00117">
    <property type="entry name" value="GATase"/>
    <property type="match status" value="1"/>
</dbReference>
<dbReference type="InterPro" id="IPR035686">
    <property type="entry name" value="CPSase_GATase1"/>
</dbReference>
<feature type="binding site" evidence="9">
    <location>
        <position position="67"/>
    </location>
    <ligand>
        <name>L-glutamine</name>
        <dbReference type="ChEBI" id="CHEBI:58359"/>
    </ligand>
</feature>
<feature type="binding site" evidence="9">
    <location>
        <position position="297"/>
    </location>
    <ligand>
        <name>L-glutamine</name>
        <dbReference type="ChEBI" id="CHEBI:58359"/>
    </ligand>
</feature>
<name>A0A368DQA6_9PROT</name>
<comment type="similarity">
    <text evidence="2 9">Belongs to the CarA family.</text>
</comment>
<comment type="catalytic activity">
    <reaction evidence="8 9">
        <text>hydrogencarbonate + L-glutamine + 2 ATP + H2O = carbamoyl phosphate + L-glutamate + 2 ADP + phosphate + 2 H(+)</text>
        <dbReference type="Rhea" id="RHEA:18633"/>
        <dbReference type="ChEBI" id="CHEBI:15377"/>
        <dbReference type="ChEBI" id="CHEBI:15378"/>
        <dbReference type="ChEBI" id="CHEBI:17544"/>
        <dbReference type="ChEBI" id="CHEBI:29985"/>
        <dbReference type="ChEBI" id="CHEBI:30616"/>
        <dbReference type="ChEBI" id="CHEBI:43474"/>
        <dbReference type="ChEBI" id="CHEBI:58228"/>
        <dbReference type="ChEBI" id="CHEBI:58359"/>
        <dbReference type="ChEBI" id="CHEBI:456216"/>
        <dbReference type="EC" id="6.3.5.5"/>
    </reaction>
</comment>
<feature type="active site" evidence="9">
    <location>
        <position position="377"/>
    </location>
</feature>
<evidence type="ECO:0000256" key="9">
    <source>
        <dbReference type="HAMAP-Rule" id="MF_01209"/>
    </source>
</evidence>
<dbReference type="GO" id="GO:0044205">
    <property type="term" value="P:'de novo' UMP biosynthetic process"/>
    <property type="evidence" value="ECO:0007669"/>
    <property type="project" value="UniProtKB-UniRule"/>
</dbReference>
<feature type="binding site" evidence="9">
    <location>
        <position position="266"/>
    </location>
    <ligand>
        <name>L-glutamine</name>
        <dbReference type="ChEBI" id="CHEBI:58359"/>
    </ligand>
</feature>
<evidence type="ECO:0000256" key="6">
    <source>
        <dbReference type="ARBA" id="ARBA00022962"/>
    </source>
</evidence>
<feature type="binding site" evidence="9">
    <location>
        <position position="338"/>
    </location>
    <ligand>
        <name>L-glutamine</name>
        <dbReference type="ChEBI" id="CHEBI:58359"/>
    </ligand>
</feature>
<dbReference type="Pfam" id="PF00988">
    <property type="entry name" value="CPSase_sm_chain"/>
    <property type="match status" value="1"/>
</dbReference>
<evidence type="ECO:0000259" key="10">
    <source>
        <dbReference type="SMART" id="SM01097"/>
    </source>
</evidence>
<feature type="region of interest" description="CPSase" evidence="9">
    <location>
        <begin position="1"/>
        <end position="215"/>
    </location>
</feature>
<comment type="pathway">
    <text evidence="1 9">Amino-acid biosynthesis; L-arginine biosynthesis; carbamoyl phosphate from bicarbonate: step 1/1.</text>
</comment>
<keyword evidence="7 9" id="KW-0665">Pyrimidine biosynthesis</keyword>
<dbReference type="NCBIfam" id="TIGR01368">
    <property type="entry name" value="CPSaseIIsmall"/>
    <property type="match status" value="1"/>
</dbReference>
<evidence type="ECO:0000313" key="12">
    <source>
        <dbReference type="Proteomes" id="UP000253570"/>
    </source>
</evidence>
<proteinExistence type="inferred from homology"/>
<dbReference type="EC" id="6.3.5.5" evidence="9"/>
<feature type="active site" evidence="9">
    <location>
        <position position="379"/>
    </location>
</feature>
<dbReference type="Gene3D" id="3.50.30.20">
    <property type="entry name" value="Carbamoyl-phosphate synthase small subunit, N-terminal domain"/>
    <property type="match status" value="1"/>
</dbReference>
<dbReference type="GO" id="GO:0004359">
    <property type="term" value="F:glutaminase activity"/>
    <property type="evidence" value="ECO:0007669"/>
    <property type="project" value="RHEA"/>
</dbReference>
<dbReference type="PANTHER" id="PTHR43418:SF7">
    <property type="entry name" value="CARBAMOYL-PHOSPHATE SYNTHASE SMALL CHAIN"/>
    <property type="match status" value="1"/>
</dbReference>
<dbReference type="InterPro" id="IPR029062">
    <property type="entry name" value="Class_I_gatase-like"/>
</dbReference>
<evidence type="ECO:0000256" key="2">
    <source>
        <dbReference type="ARBA" id="ARBA00007800"/>
    </source>
</evidence>
<accession>A0A368DQA6</accession>
<dbReference type="UniPathway" id="UPA00068">
    <property type="reaction ID" value="UER00171"/>
</dbReference>
<dbReference type="Gene3D" id="3.40.50.880">
    <property type="match status" value="1"/>
</dbReference>
<evidence type="ECO:0000256" key="4">
    <source>
        <dbReference type="ARBA" id="ARBA00022741"/>
    </source>
</evidence>
<feature type="binding site" evidence="9">
    <location>
        <position position="337"/>
    </location>
    <ligand>
        <name>L-glutamine</name>
        <dbReference type="ChEBI" id="CHEBI:58359"/>
    </ligand>
</feature>
<comment type="subunit">
    <text evidence="9">Composed of two chains; the small (or glutamine) chain promotes the hydrolysis of glutamine to ammonia, which is used by the large (or ammonia) chain to synthesize carbamoyl phosphate. Tetramer of heterodimers (alpha,beta)4.</text>
</comment>
<dbReference type="InterPro" id="IPR017926">
    <property type="entry name" value="GATASE"/>
</dbReference>
<protein>
    <recommendedName>
        <fullName evidence="9">Carbamoyl phosphate synthase small chain</fullName>
        <ecNumber evidence="9">6.3.5.5</ecNumber>
    </recommendedName>
    <alternativeName>
        <fullName evidence="9">Carbamoyl phosphate synthetase glutamine chain</fullName>
    </alternativeName>
</protein>
<dbReference type="GO" id="GO:0006526">
    <property type="term" value="P:L-arginine biosynthetic process"/>
    <property type="evidence" value="ECO:0007669"/>
    <property type="project" value="UniProtKB-UniRule"/>
</dbReference>
<keyword evidence="5 9" id="KW-0067">ATP-binding</keyword>
<organism evidence="11 12">
    <name type="scientific">PS1 clade bacterium</name>
    <dbReference type="NCBI Taxonomy" id="2175152"/>
    <lineage>
        <taxon>Bacteria</taxon>
        <taxon>Pseudomonadati</taxon>
        <taxon>Pseudomonadota</taxon>
        <taxon>Alphaproteobacteria</taxon>
        <taxon>PS1 clade</taxon>
    </lineage>
</organism>
<dbReference type="AlphaFoldDB" id="A0A368DQA6"/>
<dbReference type="SMART" id="SM01097">
    <property type="entry name" value="CPSase_sm_chain"/>
    <property type="match status" value="1"/>
</dbReference>
<dbReference type="PRINTS" id="PR00099">
    <property type="entry name" value="CPSGATASE"/>
</dbReference>
<evidence type="ECO:0000256" key="3">
    <source>
        <dbReference type="ARBA" id="ARBA00022598"/>
    </source>
</evidence>
<gene>
    <name evidence="9" type="primary">carA</name>
    <name evidence="11" type="ORF">DBW71_03865</name>
</gene>
<dbReference type="GO" id="GO:0004088">
    <property type="term" value="F:carbamoyl-phosphate synthase (glutamine-hydrolyzing) activity"/>
    <property type="evidence" value="ECO:0007669"/>
    <property type="project" value="UniProtKB-UniRule"/>
</dbReference>